<reference evidence="3" key="1">
    <citation type="submission" date="2017-09" db="EMBL/GenBank/DDBJ databases">
        <title>Arcobacter canalis sp. nov., a new species isolated from a water canal contaminated with urban sewage.</title>
        <authorList>
            <person name="Perez-Cataluna A."/>
            <person name="Salas-Masso N."/>
            <person name="Figueras M.J."/>
        </authorList>
    </citation>
    <scope>NUCLEOTIDE SEQUENCE [LARGE SCALE GENOMIC DNA]</scope>
    <source>
        <strain evidence="3">CECT 7727</strain>
    </source>
</reference>
<dbReference type="Proteomes" id="UP000264693">
    <property type="component" value="Chromosome"/>
</dbReference>
<dbReference type="RefSeq" id="WP_099311091.1">
    <property type="nucleotide sequence ID" value="NZ_CP032101.1"/>
</dbReference>
<evidence type="ECO:0000313" key="4">
    <source>
        <dbReference type="Proteomes" id="UP000264693"/>
    </source>
</evidence>
<dbReference type="KEGG" id="amar:AMRN_1967"/>
<gene>
    <name evidence="1" type="ORF">AMRN_1967</name>
    <name evidence="2" type="ORF">CPH92_07360</name>
</gene>
<sequence length="69" mass="8229">MFENINNKQIFKYGKDAYKKAILQAVDCKSFILDKDEDELITSIDQNSCYNCLYRRWTQESFMCMALNK</sequence>
<dbReference type="EMBL" id="CP032101">
    <property type="protein sequence ID" value="AXX87689.1"/>
    <property type="molecule type" value="Genomic_DNA"/>
</dbReference>
<reference evidence="1 4" key="3">
    <citation type="submission" date="2018-08" db="EMBL/GenBank/DDBJ databases">
        <title>Complete genome of the Arcobacter marinus type strain JCM 15502.</title>
        <authorList>
            <person name="Miller W.G."/>
            <person name="Yee E."/>
            <person name="Huynh S."/>
            <person name="Parker C.T."/>
        </authorList>
    </citation>
    <scope>NUCLEOTIDE SEQUENCE [LARGE SCALE GENOMIC DNA]</scope>
    <source>
        <strain evidence="1 4">JCM 15502</strain>
    </source>
</reference>
<dbReference type="EMBL" id="NXAO01000030">
    <property type="protein sequence ID" value="PHO15329.1"/>
    <property type="molecule type" value="Genomic_DNA"/>
</dbReference>
<evidence type="ECO:0000313" key="1">
    <source>
        <dbReference type="EMBL" id="AXX87689.1"/>
    </source>
</evidence>
<dbReference type="AlphaFoldDB" id="A0A347TM61"/>
<accession>A0A347TM61</accession>
<organism evidence="1 4">
    <name type="scientific">Malaciobacter marinus</name>
    <dbReference type="NCBI Taxonomy" id="505249"/>
    <lineage>
        <taxon>Bacteria</taxon>
        <taxon>Pseudomonadati</taxon>
        <taxon>Campylobacterota</taxon>
        <taxon>Epsilonproteobacteria</taxon>
        <taxon>Campylobacterales</taxon>
        <taxon>Arcobacteraceae</taxon>
        <taxon>Malaciobacter</taxon>
    </lineage>
</organism>
<protein>
    <submittedName>
        <fullName evidence="2">Molybdopterin biosynthesis protein MoeB</fullName>
    </submittedName>
</protein>
<keyword evidence="3" id="KW-1185">Reference proteome</keyword>
<reference evidence="2" key="2">
    <citation type="submission" date="2017-09" db="EMBL/GenBank/DDBJ databases">
        <authorList>
            <person name="Perez-Cataluna A."/>
            <person name="Figueras M.J."/>
            <person name="Salas-Masso N."/>
        </authorList>
    </citation>
    <scope>NUCLEOTIDE SEQUENCE</scope>
    <source>
        <strain evidence="2">CECT 7727</strain>
    </source>
</reference>
<proteinExistence type="predicted"/>
<evidence type="ECO:0000313" key="3">
    <source>
        <dbReference type="Proteomes" id="UP000224740"/>
    </source>
</evidence>
<evidence type="ECO:0000313" key="2">
    <source>
        <dbReference type="EMBL" id="PHO15329.1"/>
    </source>
</evidence>
<name>A0A347TM61_9BACT</name>
<dbReference type="Proteomes" id="UP000224740">
    <property type="component" value="Unassembled WGS sequence"/>
</dbReference>